<protein>
    <submittedName>
        <fullName evidence="2">Uncharacterized protein YbjT (DUF2867 family)</fullName>
    </submittedName>
</protein>
<dbReference type="CDD" id="cd05269">
    <property type="entry name" value="TMR_SDR_a"/>
    <property type="match status" value="1"/>
</dbReference>
<name>A0A561BAB5_9BURK</name>
<evidence type="ECO:0000313" key="3">
    <source>
        <dbReference type="Proteomes" id="UP000319722"/>
    </source>
</evidence>
<dbReference type="OrthoDB" id="9798669at2"/>
<proteinExistence type="predicted"/>
<dbReference type="InterPro" id="IPR051604">
    <property type="entry name" value="Ergot_Alk_Oxidoreductase"/>
</dbReference>
<dbReference type="PANTHER" id="PTHR43162:SF1">
    <property type="entry name" value="PRESTALK A DIFFERENTIATION PROTEIN A"/>
    <property type="match status" value="1"/>
</dbReference>
<evidence type="ECO:0000259" key="1">
    <source>
        <dbReference type="Pfam" id="PF05368"/>
    </source>
</evidence>
<reference evidence="2 3" key="1">
    <citation type="submission" date="2019-06" db="EMBL/GenBank/DDBJ databases">
        <title>Sorghum-associated microbial communities from plants grown in Nebraska, USA.</title>
        <authorList>
            <person name="Schachtman D."/>
        </authorList>
    </citation>
    <scope>NUCLEOTIDE SEQUENCE [LARGE SCALE GENOMIC DNA]</scope>
    <source>
        <strain evidence="2 3">T529</strain>
    </source>
</reference>
<gene>
    <name evidence="2" type="ORF">FB547_11574</name>
</gene>
<feature type="domain" description="NmrA-like" evidence="1">
    <location>
        <begin position="14"/>
        <end position="231"/>
    </location>
</feature>
<dbReference type="Gene3D" id="3.90.25.10">
    <property type="entry name" value="UDP-galactose 4-epimerase, domain 1"/>
    <property type="match status" value="1"/>
</dbReference>
<dbReference type="PANTHER" id="PTHR43162">
    <property type="match status" value="1"/>
</dbReference>
<dbReference type="InterPro" id="IPR008030">
    <property type="entry name" value="NmrA-like"/>
</dbReference>
<accession>A0A561BAB5</accession>
<dbReference type="AlphaFoldDB" id="A0A561BAB5"/>
<dbReference type="EMBL" id="VIVL01000015">
    <property type="protein sequence ID" value="TWD75861.1"/>
    <property type="molecule type" value="Genomic_DNA"/>
</dbReference>
<sequence length="295" mass="31781">MLDRSNSNPRKRPRIAIAGATGRVGARLTALLADEPVDLVALTRQSSPAQLPEGVAISTVDFKRAETLDKALRSVDRLFIAHGTSLEQVANEIALIDAAVAAGVRHIVKLSALGPATRLLPLAWHMQIEAHLARQPIASTVLRPTAFTHVLKRVGPHIATGSWAGAAGNGRVNFIDTRDVAEVARIALMEEIEPTSQRAYHLSGPRAWTMKQVAGELARLLGHPVTYVDRSPAEQREALLGAGLSALVADLLVGLDQMFRESTIAETTSTVEELTGKAPRSLTEWLIDNLSEFRA</sequence>
<organism evidence="2 3">
    <name type="scientific">Variovorax beijingensis</name>
    <dbReference type="NCBI Taxonomy" id="2496117"/>
    <lineage>
        <taxon>Bacteria</taxon>
        <taxon>Pseudomonadati</taxon>
        <taxon>Pseudomonadota</taxon>
        <taxon>Betaproteobacteria</taxon>
        <taxon>Burkholderiales</taxon>
        <taxon>Comamonadaceae</taxon>
        <taxon>Variovorax</taxon>
    </lineage>
</organism>
<dbReference type="InterPro" id="IPR036291">
    <property type="entry name" value="NAD(P)-bd_dom_sf"/>
</dbReference>
<dbReference type="Pfam" id="PF05368">
    <property type="entry name" value="NmrA"/>
    <property type="match status" value="1"/>
</dbReference>
<evidence type="ECO:0000313" key="2">
    <source>
        <dbReference type="EMBL" id="TWD75861.1"/>
    </source>
</evidence>
<dbReference type="Proteomes" id="UP000319722">
    <property type="component" value="Unassembled WGS sequence"/>
</dbReference>
<comment type="caution">
    <text evidence="2">The sequence shown here is derived from an EMBL/GenBank/DDBJ whole genome shotgun (WGS) entry which is preliminary data.</text>
</comment>
<dbReference type="Gene3D" id="3.40.50.720">
    <property type="entry name" value="NAD(P)-binding Rossmann-like Domain"/>
    <property type="match status" value="1"/>
</dbReference>
<dbReference type="RefSeq" id="WP_145747179.1">
    <property type="nucleotide sequence ID" value="NZ_VIVL01000015.1"/>
</dbReference>
<dbReference type="SUPFAM" id="SSF51735">
    <property type="entry name" value="NAD(P)-binding Rossmann-fold domains"/>
    <property type="match status" value="1"/>
</dbReference>